<name>A0A4D6HGJ5_9EURY</name>
<organism evidence="1 2">
    <name type="scientific">Halapricum salinum</name>
    <dbReference type="NCBI Taxonomy" id="1457250"/>
    <lineage>
        <taxon>Archaea</taxon>
        <taxon>Methanobacteriati</taxon>
        <taxon>Methanobacteriota</taxon>
        <taxon>Stenosarchaea group</taxon>
        <taxon>Halobacteria</taxon>
        <taxon>Halobacteriales</taxon>
        <taxon>Haloarculaceae</taxon>
        <taxon>Halapricum</taxon>
    </lineage>
</organism>
<dbReference type="AlphaFoldDB" id="A0A4D6HGJ5"/>
<dbReference type="Pfam" id="PF23430">
    <property type="entry name" value="DUF7117"/>
    <property type="match status" value="1"/>
</dbReference>
<proteinExistence type="predicted"/>
<dbReference type="EMBL" id="CP031310">
    <property type="protein sequence ID" value="QCC52228.1"/>
    <property type="molecule type" value="Genomic_DNA"/>
</dbReference>
<reference evidence="1 2" key="1">
    <citation type="journal article" date="2019" name="Nat. Commun.">
        <title>A new type of DNA phosphorothioation-based antiviral system in archaea.</title>
        <authorList>
            <person name="Xiong L."/>
            <person name="Liu S."/>
            <person name="Chen S."/>
            <person name="Xiao Y."/>
            <person name="Zhu B."/>
            <person name="Gao Y."/>
            <person name="Zhang Y."/>
            <person name="Chen B."/>
            <person name="Luo J."/>
            <person name="Deng Z."/>
            <person name="Chen X."/>
            <person name="Wang L."/>
            <person name="Chen S."/>
        </authorList>
    </citation>
    <scope>NUCLEOTIDE SEQUENCE [LARGE SCALE GENOMIC DNA]</scope>
    <source>
        <strain evidence="1 2">CBA1105</strain>
    </source>
</reference>
<evidence type="ECO:0000313" key="2">
    <source>
        <dbReference type="Proteomes" id="UP000296706"/>
    </source>
</evidence>
<dbReference type="GeneID" id="39848943"/>
<keyword evidence="2" id="KW-1185">Reference proteome</keyword>
<dbReference type="KEGG" id="hsn:DV733_13740"/>
<dbReference type="OrthoDB" id="341613at2157"/>
<dbReference type="RefSeq" id="WP_049992554.1">
    <property type="nucleotide sequence ID" value="NZ_CP031310.1"/>
</dbReference>
<sequence>MKVRGARECQSCGSQWSYYETGSIECPDCGSLRSVGIDERTEHTDSPVTLSLSPVVERIDGDALAEVATDAADRCQEYVRKRGFVDAGDLKPLDATYVAAVELRYVASELARSMRVSEEEELYFLSLLRGAEAGERPPPAEVPASLADARGLATAAVVDAYRRDLVRYLDEQPDQTARTVLGRIVDHKKRIEALDGAVEVATAETLLQALVDLSHYAALDDEPALASAQERLDSLSR</sequence>
<protein>
    <submittedName>
        <fullName evidence="1">TFIIB-type zinc ribbon-containing protein</fullName>
    </submittedName>
</protein>
<dbReference type="InterPro" id="IPR055541">
    <property type="entry name" value="DUF7117"/>
</dbReference>
<evidence type="ECO:0000313" key="1">
    <source>
        <dbReference type="EMBL" id="QCC52228.1"/>
    </source>
</evidence>
<accession>A0A4D6HGJ5</accession>
<dbReference type="Proteomes" id="UP000296706">
    <property type="component" value="Chromosome"/>
</dbReference>
<gene>
    <name evidence="1" type="ORF">DV733_13740</name>
</gene>